<evidence type="ECO:0000256" key="1">
    <source>
        <dbReference type="ARBA" id="ARBA00005591"/>
    </source>
</evidence>
<evidence type="ECO:0000313" key="7">
    <source>
        <dbReference type="EMBL" id="KRO24622.1"/>
    </source>
</evidence>
<protein>
    <recommendedName>
        <fullName evidence="5">Peptide methionine sulfoxide reductase MsrA</fullName>
        <shortName evidence="5">Protein-methionine-S-oxide reductase</shortName>
        <ecNumber evidence="5">1.8.4.11</ecNumber>
    </recommendedName>
    <alternativeName>
        <fullName evidence="5">Peptide-methionine (S)-S-oxide reductase</fullName>
        <shortName evidence="5">Peptide Met(O) reductase</shortName>
    </alternativeName>
</protein>
<dbReference type="InterPro" id="IPR002569">
    <property type="entry name" value="Met_Sox_Rdtase_MsrA_dom"/>
</dbReference>
<comment type="catalytic activity">
    <reaction evidence="3 5">
        <text>L-methionyl-[protein] + [thioredoxin]-disulfide + H2O = L-methionyl-(S)-S-oxide-[protein] + [thioredoxin]-dithiol</text>
        <dbReference type="Rhea" id="RHEA:14217"/>
        <dbReference type="Rhea" id="RHEA-COMP:10698"/>
        <dbReference type="Rhea" id="RHEA-COMP:10700"/>
        <dbReference type="Rhea" id="RHEA-COMP:12313"/>
        <dbReference type="Rhea" id="RHEA-COMP:12315"/>
        <dbReference type="ChEBI" id="CHEBI:15377"/>
        <dbReference type="ChEBI" id="CHEBI:16044"/>
        <dbReference type="ChEBI" id="CHEBI:29950"/>
        <dbReference type="ChEBI" id="CHEBI:44120"/>
        <dbReference type="ChEBI" id="CHEBI:50058"/>
        <dbReference type="EC" id="1.8.4.11"/>
    </reaction>
</comment>
<comment type="function">
    <text evidence="5">Has an important function as a repair enzyme for proteins that have been inactivated by oxidation. Catalyzes the reversible oxidation-reduction of methionine sulfoxide in proteins to methionine.</text>
</comment>
<dbReference type="EC" id="1.8.4.11" evidence="5"/>
<dbReference type="SUPFAM" id="SSF55068">
    <property type="entry name" value="Peptide methionine sulfoxide reductase"/>
    <property type="match status" value="1"/>
</dbReference>
<dbReference type="NCBIfam" id="TIGR00401">
    <property type="entry name" value="msrA"/>
    <property type="match status" value="1"/>
</dbReference>
<evidence type="ECO:0000256" key="2">
    <source>
        <dbReference type="ARBA" id="ARBA00023002"/>
    </source>
</evidence>
<dbReference type="Pfam" id="PF08951">
    <property type="entry name" value="EntA_Immun"/>
    <property type="match status" value="1"/>
</dbReference>
<dbReference type="InterPro" id="IPR015046">
    <property type="entry name" value="LciA_Immunity-like"/>
</dbReference>
<dbReference type="InterPro" id="IPR036509">
    <property type="entry name" value="Met_Sox_Rdtase_MsrA_sf"/>
</dbReference>
<dbReference type="PATRIC" id="fig|480391.4.peg.836"/>
<dbReference type="PANTHER" id="PTHR43774:SF1">
    <property type="entry name" value="PEPTIDE METHIONINE SULFOXIDE REDUCTASE MSRA 2"/>
    <property type="match status" value="1"/>
</dbReference>
<dbReference type="PANTHER" id="PTHR43774">
    <property type="entry name" value="PEPTIDE METHIONINE SULFOXIDE REDUCTASE"/>
    <property type="match status" value="1"/>
</dbReference>
<sequence>MGGGRMQVNREEIMGTVYNLVLNPATRKWEREQLQDFRNKVEQGANLNVELSDLESKLRPLAIRDNLTPDVTDFYRQITGTEPMVEKLDIKKHDVTDPANQERAVFAGGCFWCMVEPFETRPGIISVLSGYTGGHVDHPTYDQVIGQTTGHVEAVEIIFDRTIVSYSDLVELYWQITDPTDDLGQVNDRGNEYRPVIFAQNAEQRKIAEESKVRLEQSGKYKNMIVTEIRDASKFWPAETFHQQFYKKNPKRYKRLERSRNQYLKWQQLQGNVRQLFKSK</sequence>
<accession>A0A0R2NFK4</accession>
<evidence type="ECO:0000259" key="6">
    <source>
        <dbReference type="Pfam" id="PF01625"/>
    </source>
</evidence>
<name>A0A0R2NFK4_9LACO</name>
<dbReference type="GO" id="GO:0033744">
    <property type="term" value="F:L-methionine:thioredoxin-disulfide S-oxidoreductase activity"/>
    <property type="evidence" value="ECO:0007669"/>
    <property type="project" value="RHEA"/>
</dbReference>
<evidence type="ECO:0000256" key="5">
    <source>
        <dbReference type="HAMAP-Rule" id="MF_01401"/>
    </source>
</evidence>
<feature type="active site" evidence="5">
    <location>
        <position position="110"/>
    </location>
</feature>
<dbReference type="AlphaFoldDB" id="A0A0R2NFK4"/>
<gene>
    <name evidence="5" type="primary">msrA</name>
    <name evidence="7" type="ORF">IV88_GL000825</name>
</gene>
<comment type="similarity">
    <text evidence="1 5">Belongs to the MsrA Met sulfoxide reductase family.</text>
</comment>
<dbReference type="GO" id="GO:0008113">
    <property type="term" value="F:peptide-methionine (S)-S-oxide reductase activity"/>
    <property type="evidence" value="ECO:0007669"/>
    <property type="project" value="UniProtKB-UniRule"/>
</dbReference>
<organism evidence="7 8">
    <name type="scientific">Pediococcus argentinicus</name>
    <dbReference type="NCBI Taxonomy" id="480391"/>
    <lineage>
        <taxon>Bacteria</taxon>
        <taxon>Bacillati</taxon>
        <taxon>Bacillota</taxon>
        <taxon>Bacilli</taxon>
        <taxon>Lactobacillales</taxon>
        <taxon>Lactobacillaceae</taxon>
        <taxon>Pediococcus</taxon>
    </lineage>
</organism>
<dbReference type="GO" id="GO:0030153">
    <property type="term" value="P:bacteriocin immunity"/>
    <property type="evidence" value="ECO:0007669"/>
    <property type="project" value="InterPro"/>
</dbReference>
<dbReference type="Gene3D" id="3.30.1060.10">
    <property type="entry name" value="Peptide methionine sulphoxide reductase MsrA"/>
    <property type="match status" value="1"/>
</dbReference>
<dbReference type="EMBL" id="JQCQ01000025">
    <property type="protein sequence ID" value="KRO24622.1"/>
    <property type="molecule type" value="Genomic_DNA"/>
</dbReference>
<keyword evidence="8" id="KW-1185">Reference proteome</keyword>
<reference evidence="7 8" key="1">
    <citation type="journal article" date="2015" name="Genome Announc.">
        <title>Expanding the biotechnology potential of lactobacilli through comparative genomics of 213 strains and associated genera.</title>
        <authorList>
            <person name="Sun Z."/>
            <person name="Harris H.M."/>
            <person name="McCann A."/>
            <person name="Guo C."/>
            <person name="Argimon S."/>
            <person name="Zhang W."/>
            <person name="Yang X."/>
            <person name="Jeffery I.B."/>
            <person name="Cooney J.C."/>
            <person name="Kagawa T.F."/>
            <person name="Liu W."/>
            <person name="Song Y."/>
            <person name="Salvetti E."/>
            <person name="Wrobel A."/>
            <person name="Rasinkangas P."/>
            <person name="Parkhill J."/>
            <person name="Rea M.C."/>
            <person name="O'Sullivan O."/>
            <person name="Ritari J."/>
            <person name="Douillard F.P."/>
            <person name="Paul Ross R."/>
            <person name="Yang R."/>
            <person name="Briner A.E."/>
            <person name="Felis G.E."/>
            <person name="de Vos W.M."/>
            <person name="Barrangou R."/>
            <person name="Klaenhammer T.R."/>
            <person name="Caufield P.W."/>
            <person name="Cui Y."/>
            <person name="Zhang H."/>
            <person name="O'Toole P.W."/>
        </authorList>
    </citation>
    <scope>NUCLEOTIDE SEQUENCE [LARGE SCALE GENOMIC DNA]</scope>
    <source>
        <strain evidence="7 8">DSM 23026</strain>
    </source>
</reference>
<comment type="caution">
    <text evidence="7">The sequence shown here is derived from an EMBL/GenBank/DDBJ whole genome shotgun (WGS) entry which is preliminary data.</text>
</comment>
<dbReference type="Proteomes" id="UP000051249">
    <property type="component" value="Unassembled WGS sequence"/>
</dbReference>
<proteinExistence type="inferred from homology"/>
<feature type="domain" description="Peptide methionine sulphoxide reductase MsrA" evidence="6">
    <location>
        <begin position="104"/>
        <end position="254"/>
    </location>
</feature>
<evidence type="ECO:0000313" key="8">
    <source>
        <dbReference type="Proteomes" id="UP000051249"/>
    </source>
</evidence>
<comment type="catalytic activity">
    <reaction evidence="4 5">
        <text>[thioredoxin]-disulfide + L-methionine + H2O = L-methionine (S)-S-oxide + [thioredoxin]-dithiol</text>
        <dbReference type="Rhea" id="RHEA:19993"/>
        <dbReference type="Rhea" id="RHEA-COMP:10698"/>
        <dbReference type="Rhea" id="RHEA-COMP:10700"/>
        <dbReference type="ChEBI" id="CHEBI:15377"/>
        <dbReference type="ChEBI" id="CHEBI:29950"/>
        <dbReference type="ChEBI" id="CHEBI:50058"/>
        <dbReference type="ChEBI" id="CHEBI:57844"/>
        <dbReference type="ChEBI" id="CHEBI:58772"/>
        <dbReference type="EC" id="1.8.4.11"/>
    </reaction>
</comment>
<dbReference type="CDD" id="cd21059">
    <property type="entry name" value="LciA-like"/>
    <property type="match status" value="1"/>
</dbReference>
<evidence type="ECO:0000256" key="4">
    <source>
        <dbReference type="ARBA" id="ARBA00048782"/>
    </source>
</evidence>
<dbReference type="Pfam" id="PF01625">
    <property type="entry name" value="PMSR"/>
    <property type="match status" value="1"/>
</dbReference>
<dbReference type="HAMAP" id="MF_01401">
    <property type="entry name" value="MsrA"/>
    <property type="match status" value="1"/>
</dbReference>
<keyword evidence="2 5" id="KW-0560">Oxidoreductase</keyword>
<evidence type="ECO:0000256" key="3">
    <source>
        <dbReference type="ARBA" id="ARBA00047806"/>
    </source>
</evidence>